<dbReference type="PANTHER" id="PTHR24133">
    <property type="entry name" value="ANKYRIN DOMAIN-CONTAINING"/>
    <property type="match status" value="1"/>
</dbReference>
<dbReference type="PROSITE" id="PS50088">
    <property type="entry name" value="ANK_REPEAT"/>
    <property type="match status" value="1"/>
</dbReference>
<dbReference type="PANTHER" id="PTHR24133:SF40">
    <property type="entry name" value="ANKYRIN REPEAT DOMAIN 44"/>
    <property type="match status" value="1"/>
</dbReference>
<name>A0A9P1CAB9_9DINO</name>
<dbReference type="Gene3D" id="1.25.40.20">
    <property type="entry name" value="Ankyrin repeat-containing domain"/>
    <property type="match status" value="2"/>
</dbReference>
<feature type="region of interest" description="Disordered" evidence="2">
    <location>
        <begin position="379"/>
        <end position="452"/>
    </location>
</feature>
<feature type="compositionally biased region" description="Polar residues" evidence="2">
    <location>
        <begin position="319"/>
        <end position="329"/>
    </location>
</feature>
<dbReference type="SUPFAM" id="SSF48403">
    <property type="entry name" value="Ankyrin repeat"/>
    <property type="match status" value="1"/>
</dbReference>
<feature type="region of interest" description="Disordered" evidence="2">
    <location>
        <begin position="296"/>
        <end position="351"/>
    </location>
</feature>
<feature type="compositionally biased region" description="Pro residues" evidence="2">
    <location>
        <begin position="426"/>
        <end position="440"/>
    </location>
</feature>
<evidence type="ECO:0000256" key="2">
    <source>
        <dbReference type="SAM" id="MobiDB-lite"/>
    </source>
</evidence>
<keyword evidence="1" id="KW-0040">ANK repeat</keyword>
<gene>
    <name evidence="3" type="ORF">C1SCF055_LOCUS15195</name>
</gene>
<feature type="compositionally biased region" description="Basic and acidic residues" evidence="2">
    <location>
        <begin position="220"/>
        <end position="234"/>
    </location>
</feature>
<dbReference type="InterPro" id="IPR052391">
    <property type="entry name" value="E3_Ligase-Neurotoxin"/>
</dbReference>
<dbReference type="EMBL" id="CAMXCT030001224">
    <property type="protein sequence ID" value="CAL4775272.1"/>
    <property type="molecule type" value="Genomic_DNA"/>
</dbReference>
<dbReference type="Pfam" id="PF12796">
    <property type="entry name" value="Ank_2"/>
    <property type="match status" value="2"/>
</dbReference>
<accession>A0A9P1CAB9</accession>
<dbReference type="PROSITE" id="PS50297">
    <property type="entry name" value="ANK_REP_REGION"/>
    <property type="match status" value="1"/>
</dbReference>
<sequence>MPVVQELLSKQAKVDQLNGDGSTALHAASHRCEVEIVAHLLERKSLVNALDNEGWTPLMYAMNSNAVTSEGPRPESERKVHVDGVIGAKSTLELLLLHKADVNAQSMDGLSPLIIVSAHDRPHAAKQLLSAKAQVNMANAKGQTAMLMAANNDLPVVAKTLIMGNADVNQANTKGESPLSVSEQLGFKDVVGATQRDKSAPNPGRPKPLETSDPRVPTRPARELRSPEGDEESKGGSSRPAQKRAKLGKTTGVFAVGAWSARLEIAEMLQEGIPAEEILRAIEGCEEADHHLVQHRVPTLEDGPNRGKAPESRSAGPRGSQSNPPSQEPATFGAYGPWRAGSGTGSNTSSYDRAAAGAAREGVPIWVSSQTAGAAFARKALDPSDIVPSPSTPLEDQEEESPEPVRAHERPVGEAVGFSFRKRAVPQPPSPPEKVKPPQPVQRRRPTRHNPLDLEKLNSFQSMCLKIFEDLVILQVEMDLVDFVTVDGGSSIDEEKFRIITEPRSPGTGLRYARLMTRYIDRLSVESSSEKESCSPFSIQRVQREILSMISDETGFMTPLSFIYALEHFSAVFGFASPGSKHPRCKKLALDYSKKAPEKKQAPPFPVSFLDYLEKAVLDESKKLEHRLVLGKLRLCTQASVRHSDLATTALSRVEWCRVVGEETILGLRARAGKTKSGPRPWAASWLGVRPENDRWLFVLADLLLKAHGSSWATHGFLGCASDGKGSFAAAPPCIGEDVVLAKQAIMEDFDAGRSVPLSVHEVQGLRWHSCKNTLTTLMVHTGVKSRSIRYQGAWRKASETMIDLYLREVQVLVIKAQMEVLDQVRRGVTLSVLEGRPLNLVPGQSCWKSPEAMFKEKAPVGVPPEEAVRAMEAAVVCVADEEGGEVKIRGSCPVAPQDLPEAFKDPSLGSSTSLVKKLQEERLVQKECMDALTKEIESELEGSNPDSDLDSDDSDAEPEAADMALLPFFICSATGLGKVHRPGESVLGQAEGLGPACGVQGKRFEALTLTENWGNYALCERCFGKAAGCPELCGYETQKNGELVRCARRCAPEAMEDHPEGHRDLLFGTTHRCSIHAVEKDE</sequence>
<dbReference type="InterPro" id="IPR002110">
    <property type="entry name" value="Ankyrin_rpt"/>
</dbReference>
<proteinExistence type="predicted"/>
<dbReference type="InterPro" id="IPR036770">
    <property type="entry name" value="Ankyrin_rpt-contain_sf"/>
</dbReference>
<feature type="region of interest" description="Disordered" evidence="2">
    <location>
        <begin position="192"/>
        <end position="246"/>
    </location>
</feature>
<evidence type="ECO:0000256" key="1">
    <source>
        <dbReference type="PROSITE-ProRule" id="PRU00023"/>
    </source>
</evidence>
<dbReference type="AlphaFoldDB" id="A0A9P1CAB9"/>
<keyword evidence="5" id="KW-1185">Reference proteome</keyword>
<dbReference type="OrthoDB" id="445556at2759"/>
<feature type="compositionally biased region" description="Basic and acidic residues" evidence="2">
    <location>
        <begin position="403"/>
        <end position="412"/>
    </location>
</feature>
<dbReference type="SMART" id="SM00248">
    <property type="entry name" value="ANK"/>
    <property type="match status" value="4"/>
</dbReference>
<protein>
    <submittedName>
        <fullName evidence="3">Uncharacterized protein</fullName>
    </submittedName>
</protein>
<feature type="compositionally biased region" description="Acidic residues" evidence="2">
    <location>
        <begin position="948"/>
        <end position="957"/>
    </location>
</feature>
<dbReference type="Proteomes" id="UP001152797">
    <property type="component" value="Unassembled WGS sequence"/>
</dbReference>
<reference evidence="4 5" key="2">
    <citation type="submission" date="2024-05" db="EMBL/GenBank/DDBJ databases">
        <authorList>
            <person name="Chen Y."/>
            <person name="Shah S."/>
            <person name="Dougan E. K."/>
            <person name="Thang M."/>
            <person name="Chan C."/>
        </authorList>
    </citation>
    <scope>NUCLEOTIDE SEQUENCE [LARGE SCALE GENOMIC DNA]</scope>
</reference>
<reference evidence="3" key="1">
    <citation type="submission" date="2022-10" db="EMBL/GenBank/DDBJ databases">
        <authorList>
            <person name="Chen Y."/>
            <person name="Dougan E. K."/>
            <person name="Chan C."/>
            <person name="Rhodes N."/>
            <person name="Thang M."/>
        </authorList>
    </citation>
    <scope>NUCLEOTIDE SEQUENCE</scope>
</reference>
<feature type="region of interest" description="Disordered" evidence="2">
    <location>
        <begin position="938"/>
        <end position="957"/>
    </location>
</feature>
<evidence type="ECO:0000313" key="4">
    <source>
        <dbReference type="EMBL" id="CAL4775272.1"/>
    </source>
</evidence>
<feature type="repeat" description="ANK" evidence="1">
    <location>
        <begin position="20"/>
        <end position="52"/>
    </location>
</feature>
<dbReference type="EMBL" id="CAMXCT010001224">
    <property type="protein sequence ID" value="CAI3987960.1"/>
    <property type="molecule type" value="Genomic_DNA"/>
</dbReference>
<dbReference type="EMBL" id="CAMXCT020001224">
    <property type="protein sequence ID" value="CAL1141335.1"/>
    <property type="molecule type" value="Genomic_DNA"/>
</dbReference>
<evidence type="ECO:0000313" key="3">
    <source>
        <dbReference type="EMBL" id="CAI3987960.1"/>
    </source>
</evidence>
<evidence type="ECO:0000313" key="5">
    <source>
        <dbReference type="Proteomes" id="UP001152797"/>
    </source>
</evidence>
<comment type="caution">
    <text evidence="3">The sequence shown here is derived from an EMBL/GenBank/DDBJ whole genome shotgun (WGS) entry which is preliminary data.</text>
</comment>
<organism evidence="3">
    <name type="scientific">Cladocopium goreaui</name>
    <dbReference type="NCBI Taxonomy" id="2562237"/>
    <lineage>
        <taxon>Eukaryota</taxon>
        <taxon>Sar</taxon>
        <taxon>Alveolata</taxon>
        <taxon>Dinophyceae</taxon>
        <taxon>Suessiales</taxon>
        <taxon>Symbiodiniaceae</taxon>
        <taxon>Cladocopium</taxon>
    </lineage>
</organism>